<dbReference type="RefSeq" id="WP_012148574.1">
    <property type="nucleotide sequence ID" value="NC_009879.1"/>
</dbReference>
<dbReference type="HOGENOM" id="CLU_2809685_0_0_5"/>
<protein>
    <submittedName>
        <fullName evidence="2">Uncharacterized protein</fullName>
    </submittedName>
</protein>
<evidence type="ECO:0000313" key="2">
    <source>
        <dbReference type="EMBL" id="ABV73375.1"/>
    </source>
</evidence>
<gene>
    <name evidence="2" type="ordered locus">A1E_02150</name>
</gene>
<reference evidence="3" key="1">
    <citation type="submission" date="2007-09" db="EMBL/GenBank/DDBJ databases">
        <title>Complete genome sequence of Rickettsia canadensis.</title>
        <authorList>
            <person name="Madan A."/>
            <person name="Fahey J."/>
            <person name="Helton E."/>
            <person name="Ketteman M."/>
            <person name="Madan A."/>
            <person name="Rodrigues S."/>
            <person name="Sanchez A."/>
            <person name="Whiting M."/>
            <person name="Dasch G."/>
            <person name="Eremeeva M."/>
        </authorList>
    </citation>
    <scope>NUCLEOTIDE SEQUENCE [LARGE SCALE GENOMIC DNA]</scope>
    <source>
        <strain evidence="3">McKiel</strain>
    </source>
</reference>
<dbReference type="KEGG" id="rcm:A1E_02150"/>
<evidence type="ECO:0000256" key="1">
    <source>
        <dbReference type="SAM" id="Phobius"/>
    </source>
</evidence>
<dbReference type="AlphaFoldDB" id="A8EYE2"/>
<dbReference type="EMBL" id="CP000409">
    <property type="protein sequence ID" value="ABV73375.1"/>
    <property type="molecule type" value="Genomic_DNA"/>
</dbReference>
<name>A8EYE2_RICCK</name>
<accession>A8EYE2</accession>
<evidence type="ECO:0000313" key="3">
    <source>
        <dbReference type="Proteomes" id="UP000007056"/>
    </source>
</evidence>
<dbReference type="Proteomes" id="UP000007056">
    <property type="component" value="Chromosome"/>
</dbReference>
<dbReference type="STRING" id="293613.A1E_02150"/>
<keyword evidence="1" id="KW-1133">Transmembrane helix</keyword>
<keyword evidence="1" id="KW-0472">Membrane</keyword>
<keyword evidence="1" id="KW-0812">Transmembrane</keyword>
<feature type="transmembrane region" description="Helical" evidence="1">
    <location>
        <begin position="26"/>
        <end position="49"/>
    </location>
</feature>
<sequence>MGVLTVPMVAYLKIIDLNCLVSVWTVFWGLLGLTISWPVILSIFGTLSIKIKLFLQLSYNCRFNSVA</sequence>
<organism evidence="2 3">
    <name type="scientific">Rickettsia canadensis (strain McKiel)</name>
    <dbReference type="NCBI Taxonomy" id="293613"/>
    <lineage>
        <taxon>Bacteria</taxon>
        <taxon>Pseudomonadati</taxon>
        <taxon>Pseudomonadota</taxon>
        <taxon>Alphaproteobacteria</taxon>
        <taxon>Rickettsiales</taxon>
        <taxon>Rickettsiaceae</taxon>
        <taxon>Rickettsieae</taxon>
        <taxon>Rickettsia</taxon>
        <taxon>belli group</taxon>
    </lineage>
</organism>
<proteinExistence type="predicted"/>